<feature type="non-terminal residue" evidence="1">
    <location>
        <position position="1"/>
    </location>
</feature>
<evidence type="ECO:0000313" key="1">
    <source>
        <dbReference type="EMBL" id="SBS91698.1"/>
    </source>
</evidence>
<organism evidence="1 2">
    <name type="scientific">Plasmodium malariae</name>
    <dbReference type="NCBI Taxonomy" id="5858"/>
    <lineage>
        <taxon>Eukaryota</taxon>
        <taxon>Sar</taxon>
        <taxon>Alveolata</taxon>
        <taxon>Apicomplexa</taxon>
        <taxon>Aconoidasida</taxon>
        <taxon>Haemosporida</taxon>
        <taxon>Plasmodiidae</taxon>
        <taxon>Plasmodium</taxon>
        <taxon>Plasmodium (Plasmodium)</taxon>
    </lineage>
</organism>
<gene>
    <name evidence="1" type="ORF">PMALA_033950</name>
</gene>
<name>A0A1A8WKC2_PLAMA</name>
<evidence type="ECO:0000313" key="2">
    <source>
        <dbReference type="Proteomes" id="UP000078597"/>
    </source>
</evidence>
<dbReference type="AlphaFoldDB" id="A0A1A8WKC2"/>
<protein>
    <recommendedName>
        <fullName evidence="3">PIR Superfamily Protein</fullName>
    </recommendedName>
</protein>
<proteinExistence type="predicted"/>
<sequence>FTPFKSWLKTFLLKKKIIQYNEDGQYIEGYLNESYSTGGHRMRYHPL</sequence>
<reference evidence="2" key="1">
    <citation type="submission" date="2016-05" db="EMBL/GenBank/DDBJ databases">
        <authorList>
            <person name="Naeem Raeece"/>
        </authorList>
    </citation>
    <scope>NUCLEOTIDE SEQUENCE [LARGE SCALE GENOMIC DNA]</scope>
</reference>
<accession>A0A1A8WKC2</accession>
<dbReference type="EMBL" id="FLQW01001861">
    <property type="protein sequence ID" value="SBS91698.1"/>
    <property type="molecule type" value="Genomic_DNA"/>
</dbReference>
<evidence type="ECO:0008006" key="3">
    <source>
        <dbReference type="Google" id="ProtNLM"/>
    </source>
</evidence>
<dbReference type="Proteomes" id="UP000078597">
    <property type="component" value="Unassembled WGS sequence"/>
</dbReference>